<evidence type="ECO:0000313" key="5">
    <source>
        <dbReference type="Proteomes" id="UP001166251"/>
    </source>
</evidence>
<dbReference type="EMBL" id="JAHZSS010000005">
    <property type="protein sequence ID" value="MBW8190604.1"/>
    <property type="molecule type" value="Genomic_DNA"/>
</dbReference>
<dbReference type="Gene3D" id="2.60.120.200">
    <property type="match status" value="1"/>
</dbReference>
<evidence type="ECO:0000313" key="4">
    <source>
        <dbReference type="EMBL" id="MBW8190604.1"/>
    </source>
</evidence>
<dbReference type="PROSITE" id="PS51257">
    <property type="entry name" value="PROKAR_LIPOPROTEIN"/>
    <property type="match status" value="1"/>
</dbReference>
<proteinExistence type="inferred from homology"/>
<comment type="caution">
    <text evidence="4">The sequence shown here is derived from an EMBL/GenBank/DDBJ whole genome shotgun (WGS) entry which is preliminary data.</text>
</comment>
<evidence type="ECO:0000259" key="3">
    <source>
        <dbReference type="PROSITE" id="PS51762"/>
    </source>
</evidence>
<gene>
    <name evidence="4" type="ORF">K0504_06100</name>
</gene>
<keyword evidence="2" id="KW-0732">Signal</keyword>
<feature type="chain" id="PRO_5047016576" evidence="2">
    <location>
        <begin position="20"/>
        <end position="887"/>
    </location>
</feature>
<name>A0ABS7EEF7_9GAMM</name>
<dbReference type="InterPro" id="IPR013320">
    <property type="entry name" value="ConA-like_dom_sf"/>
</dbReference>
<accession>A0ABS7EEF7</accession>
<dbReference type="PANTHER" id="PTHR10963">
    <property type="entry name" value="GLYCOSYL HYDROLASE-RELATED"/>
    <property type="match status" value="1"/>
</dbReference>
<dbReference type="PROSITE" id="PS51762">
    <property type="entry name" value="GH16_2"/>
    <property type="match status" value="1"/>
</dbReference>
<dbReference type="InterPro" id="IPR050546">
    <property type="entry name" value="Glycosyl_Hydrlase_16"/>
</dbReference>
<comment type="similarity">
    <text evidence="1">Belongs to the glycosyl hydrolase 16 family.</text>
</comment>
<evidence type="ECO:0000256" key="2">
    <source>
        <dbReference type="SAM" id="SignalP"/>
    </source>
</evidence>
<keyword evidence="5" id="KW-1185">Reference proteome</keyword>
<dbReference type="SUPFAM" id="SSF49899">
    <property type="entry name" value="Concanavalin A-like lectins/glucanases"/>
    <property type="match status" value="1"/>
</dbReference>
<feature type="signal peptide" evidence="2">
    <location>
        <begin position="1"/>
        <end position="19"/>
    </location>
</feature>
<sequence length="887" mass="96531">MKNPRIKYLAGLVFSSLLAATSLSGCGSDPDTNYKEIDVSQPTDDWSLVWSDEFDGNSIDDDKWNHEVNCEGGGNNEKQCYTDSAENSYVADGYLHIVAQPAEDGAELPYTSARLTTQNIADWKYGRIEMRAKAPYGQGSWPAFWMMPSDSVYGGWPRSGEIDIFEAVNLKVSDDEGNVESSIYGTLHYGQAWPDNSHTGAEYVSPNGNPADDFHTYAIEWQEGEIRWYMDNYLYATQRASEPAYNADGEAYTLKHRGWFTQQYNPDGELETVWDASPFDQEFYLILNFAVGGDWPEYTNDTGIDEAAFAEGQSYIIDYVRVYECASGTDLGTGCETIRAGYDQYEDESDVGSLQVGEAPYPVIESDEAEDLVVWADSSYTDWSPWDCCGGTVPTVEIDDDAYGEVIEFVINNNDGTVMGFSARSDAGGAQEMYDGTAAEATGTFSFDMKVVDAPTDAEATWSFKVESNNADTAAAFSLNESAEGLDPVVGQWQTYTFSYQQMSEAGLDLSAIDVVMVYPSWGKGADAVYRIDNVEFNTNMGSAELIIYEEEENAAWPAWDCCGGTTPNQEVDDDADHNNTIEFTIGETATVVGFNSKISDDPDTAKFDASSIVDEGVVTFDIKVIDAPLDSSAVWTFKIESNDADSAVELAFTESAEGVVPETGEWQTYTFPLASLADLGLDVSAIDVIMVFPNWGAGNGAVFRIDNMKIYDPTASSPSSSTLDLFVDTVADSWTTWDCCAGSTPAEVEADEAEYGTVAQFEIGSTSTVVGFLADDGVYFDASSIVSDGYVQFEMKVLSMPIDSSAAWKFKIESGDAATAVELDLNASVEGADPADGVWQTYTFMLSDLLSAGLDVANIDVVMIFPAWGSGEGAKFQIDNAVIAND</sequence>
<dbReference type="InterPro" id="IPR008979">
    <property type="entry name" value="Galactose-bd-like_sf"/>
</dbReference>
<dbReference type="PANTHER" id="PTHR10963:SF55">
    <property type="entry name" value="GLYCOSIDE HYDROLASE FAMILY 16 PROTEIN"/>
    <property type="match status" value="1"/>
</dbReference>
<protein>
    <submittedName>
        <fullName evidence="4">Family 16 glycosylhydrolase</fullName>
    </submittedName>
</protein>
<dbReference type="CDD" id="cd08023">
    <property type="entry name" value="GH16_laminarinase_like"/>
    <property type="match status" value="1"/>
</dbReference>
<feature type="domain" description="GH16" evidence="3">
    <location>
        <begin position="32"/>
        <end position="328"/>
    </location>
</feature>
<dbReference type="SUPFAM" id="SSF49785">
    <property type="entry name" value="Galactose-binding domain-like"/>
    <property type="match status" value="3"/>
</dbReference>
<dbReference type="InterPro" id="IPR000757">
    <property type="entry name" value="Beta-glucanase-like"/>
</dbReference>
<dbReference type="Pfam" id="PF00722">
    <property type="entry name" value="Glyco_hydro_16"/>
    <property type="match status" value="1"/>
</dbReference>
<dbReference type="Gene3D" id="2.60.120.430">
    <property type="entry name" value="Galactose-binding lectin"/>
    <property type="match status" value="3"/>
</dbReference>
<reference evidence="4" key="1">
    <citation type="submission" date="2021-07" db="EMBL/GenBank/DDBJ databases">
        <title>Neiella marina sp. nov., isolated from the intestinal content of sea cucumber Apostichopus japonicus.</title>
        <authorList>
            <person name="Bai X."/>
        </authorList>
    </citation>
    <scope>NUCLEOTIDE SEQUENCE</scope>
    <source>
        <strain evidence="4">126</strain>
    </source>
</reference>
<dbReference type="Proteomes" id="UP001166251">
    <property type="component" value="Unassembled WGS sequence"/>
</dbReference>
<evidence type="ECO:0000256" key="1">
    <source>
        <dbReference type="ARBA" id="ARBA00006865"/>
    </source>
</evidence>
<dbReference type="RefSeq" id="WP_220103291.1">
    <property type="nucleotide sequence ID" value="NZ_JAHZSS010000005.1"/>
</dbReference>
<organism evidence="4 5">
    <name type="scientific">Neiella holothuriorum</name>
    <dbReference type="NCBI Taxonomy" id="2870530"/>
    <lineage>
        <taxon>Bacteria</taxon>
        <taxon>Pseudomonadati</taxon>
        <taxon>Pseudomonadota</taxon>
        <taxon>Gammaproteobacteria</taxon>
        <taxon>Alteromonadales</taxon>
        <taxon>Echinimonadaceae</taxon>
        <taxon>Neiella</taxon>
    </lineage>
</organism>